<accession>A0AAD6HFS4</accession>
<keyword evidence="2" id="KW-1185">Reference proteome</keyword>
<dbReference type="Proteomes" id="UP001215712">
    <property type="component" value="Unassembled WGS sequence"/>
</dbReference>
<gene>
    <name evidence="1" type="ORF">N7493_009065</name>
</gene>
<dbReference type="PANTHER" id="PTHR28630">
    <property type="match status" value="1"/>
</dbReference>
<dbReference type="PANTHER" id="PTHR28630:SF3">
    <property type="entry name" value="PEROXIREDOXIN-LIKE 2C"/>
    <property type="match status" value="1"/>
</dbReference>
<dbReference type="Pfam" id="PF13911">
    <property type="entry name" value="AhpC-TSA_2"/>
    <property type="match status" value="1"/>
</dbReference>
<comment type="caution">
    <text evidence="1">The sequence shown here is derived from an EMBL/GenBank/DDBJ whole genome shotgun (WGS) entry which is preliminary data.</text>
</comment>
<organism evidence="1 2">
    <name type="scientific">Penicillium malachiteum</name>
    <dbReference type="NCBI Taxonomy" id="1324776"/>
    <lineage>
        <taxon>Eukaryota</taxon>
        <taxon>Fungi</taxon>
        <taxon>Dikarya</taxon>
        <taxon>Ascomycota</taxon>
        <taxon>Pezizomycotina</taxon>
        <taxon>Eurotiomycetes</taxon>
        <taxon>Eurotiomycetidae</taxon>
        <taxon>Eurotiales</taxon>
        <taxon>Aspergillaceae</taxon>
        <taxon>Penicillium</taxon>
    </lineage>
</organism>
<dbReference type="InterPro" id="IPR032801">
    <property type="entry name" value="PXL2A/B/C"/>
</dbReference>
<sequence>MPTFNNDFPGFLADESLHEAYELEVERKDGKRLRFGELIASKGDSVTSIVIFIRHFFCLYDQSYVRTLSSKMTQDLLSTLPESAKPAQVIIIGCGDSSLIVPYMEETSDEIPIYSDYSGKLYEKLQMNRTLDGITTPPPYTESSFLGSLAKCFGQMIKRGWKGLKGGSWDVQGGEWIFQDGRLRYAHRMEGSSDHLTAEELVDILRLDQWLDKSLEGVVCQAEATGEEKDERVHSHGTWPR</sequence>
<proteinExistence type="predicted"/>
<protein>
    <submittedName>
        <fullName evidence="1">Uncharacterized protein</fullName>
    </submittedName>
</protein>
<evidence type="ECO:0000313" key="2">
    <source>
        <dbReference type="Proteomes" id="UP001215712"/>
    </source>
</evidence>
<reference evidence="1" key="2">
    <citation type="submission" date="2023-01" db="EMBL/GenBank/DDBJ databases">
        <authorList>
            <person name="Petersen C."/>
        </authorList>
    </citation>
    <scope>NUCLEOTIDE SEQUENCE</scope>
    <source>
        <strain evidence="1">IBT 17514</strain>
    </source>
</reference>
<evidence type="ECO:0000313" key="1">
    <source>
        <dbReference type="EMBL" id="KAJ5712597.1"/>
    </source>
</evidence>
<reference evidence="1" key="1">
    <citation type="journal article" date="2023" name="IMA Fungus">
        <title>Comparative genomic study of the Penicillium genus elucidates a diverse pangenome and 15 lateral gene transfer events.</title>
        <authorList>
            <person name="Petersen C."/>
            <person name="Sorensen T."/>
            <person name="Nielsen M.R."/>
            <person name="Sondergaard T.E."/>
            <person name="Sorensen J.L."/>
            <person name="Fitzpatrick D.A."/>
            <person name="Frisvad J.C."/>
            <person name="Nielsen K.L."/>
        </authorList>
    </citation>
    <scope>NUCLEOTIDE SEQUENCE</scope>
    <source>
        <strain evidence="1">IBT 17514</strain>
    </source>
</reference>
<dbReference type="AlphaFoldDB" id="A0AAD6HFS4"/>
<name>A0AAD6HFS4_9EURO</name>
<dbReference type="EMBL" id="JAQJAN010000013">
    <property type="protein sequence ID" value="KAJ5712597.1"/>
    <property type="molecule type" value="Genomic_DNA"/>
</dbReference>